<comment type="caution">
    <text evidence="10">The sequence shown here is derived from an EMBL/GenBank/DDBJ whole genome shotgun (WGS) entry which is preliminary data.</text>
</comment>
<dbReference type="InterPro" id="IPR017972">
    <property type="entry name" value="Cyt_P450_CS"/>
</dbReference>
<evidence type="ECO:0000256" key="8">
    <source>
        <dbReference type="PIRSR" id="PIRSR602403-1"/>
    </source>
</evidence>
<dbReference type="GO" id="GO:0005506">
    <property type="term" value="F:iron ion binding"/>
    <property type="evidence" value="ECO:0007669"/>
    <property type="project" value="InterPro"/>
</dbReference>
<keyword evidence="6 8" id="KW-0408">Iron</keyword>
<evidence type="ECO:0000256" key="5">
    <source>
        <dbReference type="ARBA" id="ARBA00023002"/>
    </source>
</evidence>
<comment type="cofactor">
    <cofactor evidence="1 8">
        <name>heme</name>
        <dbReference type="ChEBI" id="CHEBI:30413"/>
    </cofactor>
</comment>
<protein>
    <recommendedName>
        <fullName evidence="12">Cytochrome P450</fullName>
    </recommendedName>
</protein>
<dbReference type="InterPro" id="IPR002403">
    <property type="entry name" value="Cyt_P450_E_grp-IV"/>
</dbReference>
<keyword evidence="3 8" id="KW-0349">Heme</keyword>
<dbReference type="GO" id="GO:0020037">
    <property type="term" value="F:heme binding"/>
    <property type="evidence" value="ECO:0007669"/>
    <property type="project" value="InterPro"/>
</dbReference>
<name>A0A439DAA7_9PEZI</name>
<dbReference type="PANTHER" id="PTHR46206:SF1">
    <property type="entry name" value="P450, PUTATIVE (EUROFUNG)-RELATED"/>
    <property type="match status" value="1"/>
</dbReference>
<dbReference type="CDD" id="cd11041">
    <property type="entry name" value="CYP503A1-like"/>
    <property type="match status" value="1"/>
</dbReference>
<evidence type="ECO:0008006" key="12">
    <source>
        <dbReference type="Google" id="ProtNLM"/>
    </source>
</evidence>
<feature type="binding site" description="axial binding residue" evidence="8">
    <location>
        <position position="403"/>
    </location>
    <ligand>
        <name>heme</name>
        <dbReference type="ChEBI" id="CHEBI:30413"/>
    </ligand>
    <ligandPart>
        <name>Fe</name>
        <dbReference type="ChEBI" id="CHEBI:18248"/>
    </ligandPart>
</feature>
<keyword evidence="4 8" id="KW-0479">Metal-binding</keyword>
<keyword evidence="11" id="KW-1185">Reference proteome</keyword>
<dbReference type="GO" id="GO:0016705">
    <property type="term" value="F:oxidoreductase activity, acting on paired donors, with incorporation or reduction of molecular oxygen"/>
    <property type="evidence" value="ECO:0007669"/>
    <property type="project" value="InterPro"/>
</dbReference>
<comment type="similarity">
    <text evidence="2 9">Belongs to the cytochrome P450 family.</text>
</comment>
<keyword evidence="5 9" id="KW-0560">Oxidoreductase</keyword>
<evidence type="ECO:0000256" key="4">
    <source>
        <dbReference type="ARBA" id="ARBA00022723"/>
    </source>
</evidence>
<dbReference type="InterPro" id="IPR036396">
    <property type="entry name" value="Cyt_P450_sf"/>
</dbReference>
<dbReference type="SUPFAM" id="SSF48264">
    <property type="entry name" value="Cytochrome P450"/>
    <property type="match status" value="1"/>
</dbReference>
<proteinExistence type="inferred from homology"/>
<evidence type="ECO:0000256" key="9">
    <source>
        <dbReference type="RuleBase" id="RU000461"/>
    </source>
</evidence>
<keyword evidence="7 9" id="KW-0503">Monooxygenase</keyword>
<evidence type="ECO:0000256" key="1">
    <source>
        <dbReference type="ARBA" id="ARBA00001971"/>
    </source>
</evidence>
<evidence type="ECO:0000256" key="6">
    <source>
        <dbReference type="ARBA" id="ARBA00023004"/>
    </source>
</evidence>
<dbReference type="PROSITE" id="PS00086">
    <property type="entry name" value="CYTOCHROME_P450"/>
    <property type="match status" value="1"/>
</dbReference>
<dbReference type="EMBL" id="RYZI01000083">
    <property type="protein sequence ID" value="RWA11332.1"/>
    <property type="molecule type" value="Genomic_DNA"/>
</dbReference>
<evidence type="ECO:0000313" key="11">
    <source>
        <dbReference type="Proteomes" id="UP000286045"/>
    </source>
</evidence>
<dbReference type="STRING" id="363999.A0A439DAA7"/>
<evidence type="ECO:0000256" key="7">
    <source>
        <dbReference type="ARBA" id="ARBA00023033"/>
    </source>
</evidence>
<dbReference type="InterPro" id="IPR001128">
    <property type="entry name" value="Cyt_P450"/>
</dbReference>
<dbReference type="PRINTS" id="PR00465">
    <property type="entry name" value="EP450IV"/>
</dbReference>
<sequence>MAYQNYSKKDRSVLVPVFGPNEEILLPPSALNWLCKQPDSQISSLAAQIDAIQLGYSLGNKYAYDPWGGYVTKAALNSIMEYSYEAVYDEVRAAVDAWLGKDTEEWKEIELFSACRLIVGRATQRLTLGDSPEGHPLCQDQDFVTSCYGVLDGMLDAAGYLAGCRKPFWPVVGPWASRHMSKKIKDLATRIKPVYEERMGMINGKTAGADGQTPRDIFQKIISYGVKERPREAKSLDNITRRIAVLNFGTMHQTSITLHNLLLNMIGSDAEYDTISALRDEGREVLGEDGEGAWNKTVLNNMTHADSLARETMRLHSFIGRTVQRLIVAPEGVVAPDGVRLPHGAMVSILAHQAQTDAETYEDPLTFQPFRFSRPRGQSKDAQSTFVSTSASYLGFSHGRHACPGRFLVDTELKMIMTYLVREYDLEFPESYNKQRPQNTWFSGFGIPPLDAKIMVRRRKA</sequence>
<accession>A0A439DAA7</accession>
<dbReference type="GO" id="GO:0004497">
    <property type="term" value="F:monooxygenase activity"/>
    <property type="evidence" value="ECO:0007669"/>
    <property type="project" value="UniProtKB-KW"/>
</dbReference>
<gene>
    <name evidence="10" type="ORF">EKO27_g3783</name>
</gene>
<dbReference type="AlphaFoldDB" id="A0A439DAA7"/>
<evidence type="ECO:0000256" key="2">
    <source>
        <dbReference type="ARBA" id="ARBA00010617"/>
    </source>
</evidence>
<dbReference type="Proteomes" id="UP000286045">
    <property type="component" value="Unassembled WGS sequence"/>
</dbReference>
<dbReference type="PANTHER" id="PTHR46206">
    <property type="entry name" value="CYTOCHROME P450"/>
    <property type="match status" value="1"/>
</dbReference>
<evidence type="ECO:0000256" key="3">
    <source>
        <dbReference type="ARBA" id="ARBA00022617"/>
    </source>
</evidence>
<dbReference type="Pfam" id="PF00067">
    <property type="entry name" value="p450"/>
    <property type="match status" value="1"/>
</dbReference>
<organism evidence="10 11">
    <name type="scientific">Xylaria grammica</name>
    <dbReference type="NCBI Taxonomy" id="363999"/>
    <lineage>
        <taxon>Eukaryota</taxon>
        <taxon>Fungi</taxon>
        <taxon>Dikarya</taxon>
        <taxon>Ascomycota</taxon>
        <taxon>Pezizomycotina</taxon>
        <taxon>Sordariomycetes</taxon>
        <taxon>Xylariomycetidae</taxon>
        <taxon>Xylariales</taxon>
        <taxon>Xylariaceae</taxon>
        <taxon>Xylaria</taxon>
    </lineage>
</organism>
<dbReference type="Gene3D" id="1.10.630.10">
    <property type="entry name" value="Cytochrome P450"/>
    <property type="match status" value="1"/>
</dbReference>
<reference evidence="10 11" key="1">
    <citation type="submission" date="2018-12" db="EMBL/GenBank/DDBJ databases">
        <title>Draft genome sequence of Xylaria grammica IHI A82.</title>
        <authorList>
            <person name="Buettner E."/>
            <person name="Kellner H."/>
        </authorList>
    </citation>
    <scope>NUCLEOTIDE SEQUENCE [LARGE SCALE GENOMIC DNA]</scope>
    <source>
        <strain evidence="10 11">IHI A82</strain>
    </source>
</reference>
<evidence type="ECO:0000313" key="10">
    <source>
        <dbReference type="EMBL" id="RWA11332.1"/>
    </source>
</evidence>